<proteinExistence type="predicted"/>
<evidence type="ECO:0000313" key="4">
    <source>
        <dbReference type="RefSeq" id="XP_064075530.1"/>
    </source>
</evidence>
<accession>A0A8B8HG26</accession>
<protein>
    <submittedName>
        <fullName evidence="3 4">Polyhomeotic-proximal chromatin protein-like</fullName>
    </submittedName>
</protein>
<organism evidence="2 3">
    <name type="scientific">Vanessa tameamea</name>
    <name type="common">Kamehameha butterfly</name>
    <dbReference type="NCBI Taxonomy" id="334116"/>
    <lineage>
        <taxon>Eukaryota</taxon>
        <taxon>Metazoa</taxon>
        <taxon>Ecdysozoa</taxon>
        <taxon>Arthropoda</taxon>
        <taxon>Hexapoda</taxon>
        <taxon>Insecta</taxon>
        <taxon>Pterygota</taxon>
        <taxon>Neoptera</taxon>
        <taxon>Endopterygota</taxon>
        <taxon>Lepidoptera</taxon>
        <taxon>Glossata</taxon>
        <taxon>Ditrysia</taxon>
        <taxon>Papilionoidea</taxon>
        <taxon>Nymphalidae</taxon>
        <taxon>Nymphalinae</taxon>
        <taxon>Vanessa</taxon>
    </lineage>
</organism>
<dbReference type="RefSeq" id="XP_064075530.1">
    <property type="nucleotide sequence ID" value="XM_064219460.1"/>
</dbReference>
<dbReference type="OMA" id="PPWIQNR"/>
<feature type="region of interest" description="Disordered" evidence="1">
    <location>
        <begin position="609"/>
        <end position="632"/>
    </location>
</feature>
<keyword evidence="2" id="KW-1185">Reference proteome</keyword>
<dbReference type="RefSeq" id="XP_026483782.2">
    <property type="nucleotide sequence ID" value="XM_026627997.2"/>
</dbReference>
<dbReference type="AlphaFoldDB" id="A0A8B8HG26"/>
<feature type="compositionally biased region" description="Basic and acidic residues" evidence="1">
    <location>
        <begin position="621"/>
        <end position="632"/>
    </location>
</feature>
<dbReference type="InterPro" id="IPR013761">
    <property type="entry name" value="SAM/pointed_sf"/>
</dbReference>
<dbReference type="Proteomes" id="UP001652626">
    <property type="component" value="Chromosome 28"/>
</dbReference>
<gene>
    <name evidence="3 4" type="primary">LOC113391874</name>
</gene>
<dbReference type="GeneID" id="113391874"/>
<evidence type="ECO:0000313" key="3">
    <source>
        <dbReference type="RefSeq" id="XP_026483782.2"/>
    </source>
</evidence>
<name>A0A8B8HG26_VANTA</name>
<feature type="region of interest" description="Disordered" evidence="1">
    <location>
        <begin position="521"/>
        <end position="541"/>
    </location>
</feature>
<dbReference type="Gene3D" id="1.10.150.50">
    <property type="entry name" value="Transcription Factor, Ets-1"/>
    <property type="match status" value="1"/>
</dbReference>
<reference evidence="3 4" key="1">
    <citation type="submission" date="2025-05" db="UniProtKB">
        <authorList>
            <consortium name="RefSeq"/>
        </authorList>
    </citation>
    <scope>IDENTIFICATION</scope>
    <source>
        <tissue evidence="3 4">Whole body</tissue>
    </source>
</reference>
<evidence type="ECO:0000313" key="2">
    <source>
        <dbReference type="Proteomes" id="UP001652626"/>
    </source>
</evidence>
<evidence type="ECO:0000256" key="1">
    <source>
        <dbReference type="SAM" id="MobiDB-lite"/>
    </source>
</evidence>
<dbReference type="SUPFAM" id="SSF47769">
    <property type="entry name" value="SAM/Pointed domain"/>
    <property type="match status" value="1"/>
</dbReference>
<dbReference type="OrthoDB" id="10004495at2759"/>
<sequence>MMQQQLYQQEQPGTQDTAGHQMVLCPVRVVYETPMLVQQGEQMQQNQTIFINPQNPPPWIQNRAVQNQVIYVQQMPTNYVLPTQQHIDPNQLYIQNYSYQNMPQMLIQNPQEQIRPMQMTPSHVSQGTQPAIGQNVQTQRLVPNITAMSNTLNLVNTAQNQNNLINRQIVHNQMTNINEIVSNVKQENLGQNIYRQVPQTLPQDPRNQMQQTVTIVPNNIQRPTNMYEQNISQMQQIPQQNATNIQNYQNAMMNVQESRKLPATINKNVNCNVVHPNISVKGPQSFRPIQPRTNQIRNSGPQFISAQPTTSLIQSAMPSMVNKNVPRKVTSNSASQMTNTIAISNNGKIEGNSIVFNRKRKSESPDEIHKKISISNNPENPIIIKKIENVTNPVICSDIGVNTSPIHKPDGRITINNLQITPLNPVNTQNAKIKEELAKKPISYPKEPQNVIRNSIVPSSVPISVPSEKDKLIRNTVYTQARGRVLNDKQTVAETSKPEIPPINIISNCPVPTLSTEVCQKQQTNTNETSEEKHKSDEPNNTINAAISPIVVEKKSLNTEESVVPNVNSNEKLTDDVKLKEDRDFILTHVLDGYVIQESNIAFPIRKPLKEKPLPNNSDETEPKDLKEVKTDGGVKNNSKILNISYLQIKDIESIQNDSVEDKENPFHTLQPSVVKTWTAEELETHLRKYGWNETVSVLQEHEIDGESLLLVSKGQLLTIGVKDEHAEIISHFVKS</sequence>